<dbReference type="InterPro" id="IPR033532">
    <property type="entry name" value="AraR_ligand_bind_dom"/>
</dbReference>
<accession>A0A841PQA8</accession>
<organism evidence="5 6">
    <name type="scientific">Geomicrobium halophilum</name>
    <dbReference type="NCBI Taxonomy" id="549000"/>
    <lineage>
        <taxon>Bacteria</taxon>
        <taxon>Bacillati</taxon>
        <taxon>Bacillota</taxon>
        <taxon>Bacilli</taxon>
        <taxon>Bacillales</taxon>
        <taxon>Geomicrobium</taxon>
    </lineage>
</organism>
<evidence type="ECO:0000313" key="5">
    <source>
        <dbReference type="EMBL" id="MBB6450929.1"/>
    </source>
</evidence>
<keyword evidence="6" id="KW-1185">Reference proteome</keyword>
<keyword evidence="3" id="KW-0804">Transcription</keyword>
<reference evidence="5 6" key="1">
    <citation type="submission" date="2020-08" db="EMBL/GenBank/DDBJ databases">
        <title>Genomic Encyclopedia of Type Strains, Phase IV (KMG-IV): sequencing the most valuable type-strain genomes for metagenomic binning, comparative biology and taxonomic classification.</title>
        <authorList>
            <person name="Goeker M."/>
        </authorList>
    </citation>
    <scope>NUCLEOTIDE SEQUENCE [LARGE SCALE GENOMIC DNA]</scope>
    <source>
        <strain evidence="5 6">DSM 21769</strain>
    </source>
</reference>
<protein>
    <submittedName>
        <fullName evidence="5">GntR family transcriptional regulator of arabinose operon</fullName>
    </submittedName>
</protein>
<dbReference type="Gene3D" id="1.10.10.10">
    <property type="entry name" value="Winged helix-like DNA-binding domain superfamily/Winged helix DNA-binding domain"/>
    <property type="match status" value="1"/>
</dbReference>
<dbReference type="RefSeq" id="WP_184404983.1">
    <property type="nucleotide sequence ID" value="NZ_JACHHJ010000004.1"/>
</dbReference>
<name>A0A841PQA8_9BACL</name>
<keyword evidence="2" id="KW-0238">DNA-binding</keyword>
<dbReference type="SUPFAM" id="SSF53822">
    <property type="entry name" value="Periplasmic binding protein-like I"/>
    <property type="match status" value="1"/>
</dbReference>
<evidence type="ECO:0000313" key="6">
    <source>
        <dbReference type="Proteomes" id="UP000568839"/>
    </source>
</evidence>
<dbReference type="Pfam" id="PF00392">
    <property type="entry name" value="GntR"/>
    <property type="match status" value="1"/>
</dbReference>
<dbReference type="InterPro" id="IPR028082">
    <property type="entry name" value="Peripla_BP_I"/>
</dbReference>
<dbReference type="PANTHER" id="PTHR30146:SF150">
    <property type="entry name" value="ARABINOSE METABOLISM TRANSCRIPTIONAL REPRESSOR"/>
    <property type="match status" value="1"/>
</dbReference>
<dbReference type="PROSITE" id="PS50949">
    <property type="entry name" value="HTH_GNTR"/>
    <property type="match status" value="1"/>
</dbReference>
<gene>
    <name evidence="5" type="ORF">HNR44_002919</name>
</gene>
<dbReference type="SMART" id="SM00345">
    <property type="entry name" value="HTH_GNTR"/>
    <property type="match status" value="1"/>
</dbReference>
<evidence type="ECO:0000256" key="1">
    <source>
        <dbReference type="ARBA" id="ARBA00023015"/>
    </source>
</evidence>
<keyword evidence="1" id="KW-0805">Transcription regulation</keyword>
<dbReference type="FunFam" id="1.10.10.10:FF:000079">
    <property type="entry name" value="GntR family transcriptional regulator"/>
    <property type="match status" value="1"/>
</dbReference>
<dbReference type="AlphaFoldDB" id="A0A841PQA8"/>
<dbReference type="Pfam" id="PF13377">
    <property type="entry name" value="Peripla_BP_3"/>
    <property type="match status" value="1"/>
</dbReference>
<dbReference type="CDD" id="cd07377">
    <property type="entry name" value="WHTH_GntR"/>
    <property type="match status" value="1"/>
</dbReference>
<dbReference type="InterPro" id="IPR000524">
    <property type="entry name" value="Tscrpt_reg_HTH_GntR"/>
</dbReference>
<dbReference type="SUPFAM" id="SSF46785">
    <property type="entry name" value="Winged helix' DNA-binding domain"/>
    <property type="match status" value="1"/>
</dbReference>
<dbReference type="EMBL" id="JACHHJ010000004">
    <property type="protein sequence ID" value="MBB6450929.1"/>
    <property type="molecule type" value="Genomic_DNA"/>
</dbReference>
<dbReference type="InterPro" id="IPR036390">
    <property type="entry name" value="WH_DNA-bd_sf"/>
</dbReference>
<feature type="domain" description="HTH gntR-type" evidence="4">
    <location>
        <begin position="2"/>
        <end position="70"/>
    </location>
</feature>
<dbReference type="InterPro" id="IPR046335">
    <property type="entry name" value="LacI/GalR-like_sensor"/>
</dbReference>
<proteinExistence type="predicted"/>
<dbReference type="CDD" id="cd01541">
    <property type="entry name" value="PBP1_AraR"/>
    <property type="match status" value="1"/>
</dbReference>
<dbReference type="GO" id="GO:0000976">
    <property type="term" value="F:transcription cis-regulatory region binding"/>
    <property type="evidence" value="ECO:0007669"/>
    <property type="project" value="TreeGrafter"/>
</dbReference>
<dbReference type="InterPro" id="IPR036388">
    <property type="entry name" value="WH-like_DNA-bd_sf"/>
</dbReference>
<dbReference type="PANTHER" id="PTHR30146">
    <property type="entry name" value="LACI-RELATED TRANSCRIPTIONAL REPRESSOR"/>
    <property type="match status" value="1"/>
</dbReference>
<evidence type="ECO:0000256" key="3">
    <source>
        <dbReference type="ARBA" id="ARBA00023163"/>
    </source>
</evidence>
<comment type="caution">
    <text evidence="5">The sequence shown here is derived from an EMBL/GenBank/DDBJ whole genome shotgun (WGS) entry which is preliminary data.</text>
</comment>
<dbReference type="GO" id="GO:0003700">
    <property type="term" value="F:DNA-binding transcription factor activity"/>
    <property type="evidence" value="ECO:0007669"/>
    <property type="project" value="InterPro"/>
</dbReference>
<evidence type="ECO:0000259" key="4">
    <source>
        <dbReference type="PROSITE" id="PS50949"/>
    </source>
</evidence>
<evidence type="ECO:0000256" key="2">
    <source>
        <dbReference type="ARBA" id="ARBA00023125"/>
    </source>
</evidence>
<dbReference type="Gene3D" id="3.40.50.2300">
    <property type="match status" value="2"/>
</dbReference>
<sequence length="367" mass="41906">MTAKYKQIKQHIKSKILDGSFQPHQKLNSEYEFVEEFQVSRHTIRQAIGELVSEGWLYRNHGVGTFCADRSNMVNNPSRKNIAIITTYISDYIFPHLIRGAESYLSDKGYNVMIFSTNNEFEKEKLALENILTQQVDGVIIEPTKSAFSNPNLSYYLNLENSNIPYVMFHAYYEELDPFSLTLNDEAAGFLITEHLIRRGHKNIIGAFKNDDTQGIQRMKGFFKAHRKHNCRIDPSLLITYSTLEKNDKSVREVGKLLKRNDNKPTGIVAYNDELVIKLLKVLRSHQLSVPDDISILGIDDSHFTEATEIKFSSAKHPKEKLGQDAAKMIVDLIEGRDREVDSIVYEPELVLRNSSKDLTAATTTTI</sequence>
<dbReference type="Proteomes" id="UP000568839">
    <property type="component" value="Unassembled WGS sequence"/>
</dbReference>
<dbReference type="PRINTS" id="PR00035">
    <property type="entry name" value="HTHGNTR"/>
</dbReference>